<feature type="domain" description="Retrotransposon Copia-like N-terminal" evidence="1">
    <location>
        <begin position="30"/>
        <end position="68"/>
    </location>
</feature>
<protein>
    <submittedName>
        <fullName evidence="2">Receptor-like serine/threonine kinase</fullName>
    </submittedName>
</protein>
<dbReference type="InterPro" id="IPR029472">
    <property type="entry name" value="Copia-like_N"/>
</dbReference>
<dbReference type="Pfam" id="PF14244">
    <property type="entry name" value="Retrotran_gag_3"/>
    <property type="match status" value="1"/>
</dbReference>
<keyword evidence="2" id="KW-0675">Receptor</keyword>
<evidence type="ECO:0000259" key="1">
    <source>
        <dbReference type="Pfam" id="PF14244"/>
    </source>
</evidence>
<evidence type="ECO:0000313" key="2">
    <source>
        <dbReference type="EMBL" id="MCI43173.1"/>
    </source>
</evidence>
<reference evidence="2 3" key="1">
    <citation type="journal article" date="2018" name="Front. Plant Sci.">
        <title>Red Clover (Trifolium pratense) and Zigzag Clover (T. medium) - A Picture of Genomic Similarities and Differences.</title>
        <authorList>
            <person name="Dluhosova J."/>
            <person name="Istvanek J."/>
            <person name="Nedelnik J."/>
            <person name="Repkova J."/>
        </authorList>
    </citation>
    <scope>NUCLEOTIDE SEQUENCE [LARGE SCALE GENOMIC DNA]</scope>
    <source>
        <strain evidence="3">cv. 10/8</strain>
        <tissue evidence="2">Leaf</tissue>
    </source>
</reference>
<evidence type="ECO:0000313" key="3">
    <source>
        <dbReference type="Proteomes" id="UP000265520"/>
    </source>
</evidence>
<proteinExistence type="predicted"/>
<dbReference type="Proteomes" id="UP000265520">
    <property type="component" value="Unassembled WGS sequence"/>
</dbReference>
<dbReference type="AlphaFoldDB" id="A0A392S2N5"/>
<keyword evidence="2" id="KW-0808">Transferase</keyword>
<keyword evidence="3" id="KW-1185">Reference proteome</keyword>
<dbReference type="EMBL" id="LXQA010313786">
    <property type="protein sequence ID" value="MCI43173.1"/>
    <property type="molecule type" value="Genomic_DNA"/>
</dbReference>
<keyword evidence="2" id="KW-0418">Kinase</keyword>
<name>A0A392S2N5_9FABA</name>
<accession>A0A392S2N5</accession>
<comment type="caution">
    <text evidence="2">The sequence shown here is derived from an EMBL/GenBank/DDBJ whole genome shotgun (WGS) entry which is preliminary data.</text>
</comment>
<feature type="non-terminal residue" evidence="2">
    <location>
        <position position="1"/>
    </location>
</feature>
<organism evidence="2 3">
    <name type="scientific">Trifolium medium</name>
    <dbReference type="NCBI Taxonomy" id="97028"/>
    <lineage>
        <taxon>Eukaryota</taxon>
        <taxon>Viridiplantae</taxon>
        <taxon>Streptophyta</taxon>
        <taxon>Embryophyta</taxon>
        <taxon>Tracheophyta</taxon>
        <taxon>Spermatophyta</taxon>
        <taxon>Magnoliopsida</taxon>
        <taxon>eudicotyledons</taxon>
        <taxon>Gunneridae</taxon>
        <taxon>Pentapetalae</taxon>
        <taxon>rosids</taxon>
        <taxon>fabids</taxon>
        <taxon>Fabales</taxon>
        <taxon>Fabaceae</taxon>
        <taxon>Papilionoideae</taxon>
        <taxon>50 kb inversion clade</taxon>
        <taxon>NPAAA clade</taxon>
        <taxon>Hologalegina</taxon>
        <taxon>IRL clade</taxon>
        <taxon>Trifolieae</taxon>
        <taxon>Trifolium</taxon>
    </lineage>
</organism>
<sequence length="99" mass="11118">ILQSIIMPSRAITAPIRPSNGDVDFLYYVHPSEGPHSVNLTPQLNGSNYLLWSRSLQRALGAKNKLAYDDLLLSEHRIMEQGIWIITGVSQFNIKARVT</sequence>
<dbReference type="GO" id="GO:0016301">
    <property type="term" value="F:kinase activity"/>
    <property type="evidence" value="ECO:0007669"/>
    <property type="project" value="UniProtKB-KW"/>
</dbReference>